<dbReference type="OMA" id="PAGYLFQ"/>
<keyword evidence="1" id="KW-0472">Membrane</keyword>
<dbReference type="OrthoDB" id="27001at2759"/>
<keyword evidence="1" id="KW-0812">Transmembrane</keyword>
<keyword evidence="1" id="KW-1133">Transmembrane helix</keyword>
<evidence type="ECO:0000313" key="3">
    <source>
        <dbReference type="EMBL" id="EDR22294.1"/>
    </source>
</evidence>
<feature type="chain" id="PRO_5002747907" description="L-type lectin-like domain-containing protein" evidence="2">
    <location>
        <begin position="22"/>
        <end position="376"/>
    </location>
</feature>
<accession>B0ET41</accession>
<dbReference type="eggNOG" id="ENOG502RC41">
    <property type="taxonomic scope" value="Eukaryota"/>
</dbReference>
<dbReference type="VEuPathDB" id="AmoebaDB:EDI_106630"/>
<dbReference type="RefSeq" id="XP_001741244.1">
    <property type="nucleotide sequence ID" value="XM_001741192.1"/>
</dbReference>
<keyword evidence="4" id="KW-1185">Reference proteome</keyword>
<reference evidence="4" key="1">
    <citation type="submission" date="2007-12" db="EMBL/GenBank/DDBJ databases">
        <title>Annotation of Entamoeba dispar SAW760.</title>
        <authorList>
            <person name="Lorenzi H."/>
            <person name="Inman J."/>
            <person name="Schobel S."/>
            <person name="Amedeo P."/>
            <person name="Caler E."/>
        </authorList>
    </citation>
    <scope>NUCLEOTIDE SEQUENCE [LARGE SCALE GENOMIC DNA]</scope>
    <source>
        <strain evidence="4">ATCC PRA-260 / SAW760</strain>
    </source>
</reference>
<dbReference type="Proteomes" id="UP000008076">
    <property type="component" value="Unassembled WGS sequence"/>
</dbReference>
<keyword evidence="2" id="KW-0732">Signal</keyword>
<evidence type="ECO:0000256" key="2">
    <source>
        <dbReference type="SAM" id="SignalP"/>
    </source>
</evidence>
<organism evidence="4">
    <name type="scientific">Entamoeba dispar (strain ATCC PRA-260 / SAW760)</name>
    <dbReference type="NCBI Taxonomy" id="370354"/>
    <lineage>
        <taxon>Eukaryota</taxon>
        <taxon>Amoebozoa</taxon>
        <taxon>Evosea</taxon>
        <taxon>Archamoebae</taxon>
        <taxon>Mastigamoebida</taxon>
        <taxon>Entamoebidae</taxon>
        <taxon>Entamoeba</taxon>
    </lineage>
</organism>
<evidence type="ECO:0000256" key="1">
    <source>
        <dbReference type="SAM" id="Phobius"/>
    </source>
</evidence>
<evidence type="ECO:0008006" key="5">
    <source>
        <dbReference type="Google" id="ProtNLM"/>
    </source>
</evidence>
<gene>
    <name evidence="3" type="ORF">EDI_106630</name>
</gene>
<evidence type="ECO:0000313" key="4">
    <source>
        <dbReference type="Proteomes" id="UP000008076"/>
    </source>
</evidence>
<proteinExistence type="predicted"/>
<protein>
    <recommendedName>
        <fullName evidence="5">L-type lectin-like domain-containing protein</fullName>
    </recommendedName>
</protein>
<feature type="signal peptide" evidence="2">
    <location>
        <begin position="1"/>
        <end position="21"/>
    </location>
</feature>
<sequence length="376" mass="43189">MLTLLVIVLFYKSMALPKILGLSIHNNWGNKYQKIVERRDNYLSLIDDDSQYTLSNIEKTPAGYLFQGKDENIRSKFSLTNEFIELFIPLQIQRRVGEIGIVFSEESVRNNDLKTGKNGLEISLKTNDKGKDQVLLTIFNNKDDRYNQVHTLTCKSLKTAPRNTGIYIVYNGELNTISTDLYLDGDQVKCSSENFIKIPKKIFISLIGKGFNGLVKEINIVNKLTKQPKHQLITKKYTIDEIKGKSHNEVLYEIYDGIKGLYIPLLDASKQSVDYAQTVNNLKHYVRDTLIPKCGNVEEPINIQDVLNKVNKINVTKTQDSIKELIKLDAFNELNLVTRNPTSFLFWFITLGVQGFTVFVLYFIIKKKKRTQVNME</sequence>
<dbReference type="AlphaFoldDB" id="B0ET41"/>
<dbReference type="KEGG" id="edi:EDI_106630"/>
<feature type="transmembrane region" description="Helical" evidence="1">
    <location>
        <begin position="344"/>
        <end position="365"/>
    </location>
</feature>
<dbReference type="GeneID" id="5886433"/>
<name>B0ET41_ENTDS</name>
<dbReference type="EMBL" id="DS550777">
    <property type="protein sequence ID" value="EDR22294.1"/>
    <property type="molecule type" value="Genomic_DNA"/>
</dbReference>